<keyword evidence="3" id="KW-1185">Reference proteome</keyword>
<dbReference type="PANTHER" id="PTHR43265">
    <property type="entry name" value="ESTERASE ESTD"/>
    <property type="match status" value="1"/>
</dbReference>
<proteinExistence type="predicted"/>
<dbReference type="GO" id="GO:0052689">
    <property type="term" value="F:carboxylic ester hydrolase activity"/>
    <property type="evidence" value="ECO:0007669"/>
    <property type="project" value="TreeGrafter"/>
</dbReference>
<name>A0A2N8KSP9_9BURK</name>
<reference evidence="2 3" key="1">
    <citation type="submission" date="2018-01" db="EMBL/GenBank/DDBJ databases">
        <title>Draft genome sequence of Paucibacter aquatile CR182 isolated from freshwater of the Nakdong River.</title>
        <authorList>
            <person name="Choi A."/>
            <person name="Chung E.J."/>
        </authorList>
    </citation>
    <scope>NUCLEOTIDE SEQUENCE [LARGE SCALE GENOMIC DNA]</scope>
    <source>
        <strain evidence="2 3">CR182</strain>
    </source>
</reference>
<dbReference type="InterPro" id="IPR017531">
    <property type="entry name" value="Hydrolase-1_PEP"/>
</dbReference>
<comment type="caution">
    <text evidence="2">The sequence shown here is derived from an EMBL/GenBank/DDBJ whole genome shotgun (WGS) entry which is preliminary data.</text>
</comment>
<dbReference type="RefSeq" id="WP_102770258.1">
    <property type="nucleotide sequence ID" value="NZ_POSP01000004.1"/>
</dbReference>
<dbReference type="AlphaFoldDB" id="A0A2N8KSP9"/>
<dbReference type="PANTHER" id="PTHR43265:SF1">
    <property type="entry name" value="ESTERASE ESTD"/>
    <property type="match status" value="1"/>
</dbReference>
<dbReference type="NCBIfam" id="TIGR03100">
    <property type="entry name" value="hydr1_PEP"/>
    <property type="match status" value="1"/>
</dbReference>
<evidence type="ECO:0000313" key="3">
    <source>
        <dbReference type="Proteomes" id="UP000235916"/>
    </source>
</evidence>
<dbReference type="OrthoDB" id="5379975at2"/>
<keyword evidence="2" id="KW-0378">Hydrolase</keyword>
<dbReference type="Pfam" id="PF12146">
    <property type="entry name" value="Hydrolase_4"/>
    <property type="match status" value="1"/>
</dbReference>
<evidence type="ECO:0000313" key="2">
    <source>
        <dbReference type="EMBL" id="PND36485.1"/>
    </source>
</evidence>
<protein>
    <submittedName>
        <fullName evidence="2">Hydrolase 1, exosortase A system-associated</fullName>
    </submittedName>
</protein>
<dbReference type="Proteomes" id="UP000235916">
    <property type="component" value="Unassembled WGS sequence"/>
</dbReference>
<organism evidence="2 3">
    <name type="scientific">Kinneretia aquatilis</name>
    <dbReference type="NCBI Taxonomy" id="2070761"/>
    <lineage>
        <taxon>Bacteria</taxon>
        <taxon>Pseudomonadati</taxon>
        <taxon>Pseudomonadota</taxon>
        <taxon>Betaproteobacteria</taxon>
        <taxon>Burkholderiales</taxon>
        <taxon>Sphaerotilaceae</taxon>
        <taxon>Roseateles</taxon>
    </lineage>
</organism>
<sequence>MSTVTSKSYLQQALTFTCEGQTLQAVLTLPPAEVTAQALGVLIVVGGPQYRAGSHRQFTLLSRELARQGFPVLRFDHRGMGDSSGELHDFKQITADIGAALDAFQAACPGAQRLVIWGLCDAASAALMYWQRRRDTRLAGLCLLNPWVRSEASLAKATVKHYYLDRLKQPEFWKKLLSGRVAGAALRDLLGNLRRARAAGAAKAATSLSFQVEMATAWRQLNSPLLLILSGRDLTAKEFLEHAQADAGWQGLLQATYVTRADLTEADHTFSNAAARDQVAQLTADWLRQVSSKTPLDARAHP</sequence>
<dbReference type="SUPFAM" id="SSF53474">
    <property type="entry name" value="alpha/beta-Hydrolases"/>
    <property type="match status" value="1"/>
</dbReference>
<dbReference type="InterPro" id="IPR022742">
    <property type="entry name" value="Hydrolase_4"/>
</dbReference>
<dbReference type="InterPro" id="IPR053145">
    <property type="entry name" value="AB_hydrolase_Est10"/>
</dbReference>
<evidence type="ECO:0000259" key="1">
    <source>
        <dbReference type="Pfam" id="PF12146"/>
    </source>
</evidence>
<gene>
    <name evidence="2" type="ORF">C1O66_22665</name>
</gene>
<feature type="domain" description="Serine aminopeptidase S33" evidence="1">
    <location>
        <begin position="57"/>
        <end position="159"/>
    </location>
</feature>
<dbReference type="EMBL" id="POSP01000004">
    <property type="protein sequence ID" value="PND36485.1"/>
    <property type="molecule type" value="Genomic_DNA"/>
</dbReference>
<accession>A0A2N8KSP9</accession>
<dbReference type="InterPro" id="IPR029058">
    <property type="entry name" value="AB_hydrolase_fold"/>
</dbReference>
<dbReference type="Gene3D" id="3.40.50.1820">
    <property type="entry name" value="alpha/beta hydrolase"/>
    <property type="match status" value="1"/>
</dbReference>